<reference evidence="2 3" key="1">
    <citation type="submission" date="2018-11" db="EMBL/GenBank/DDBJ databases">
        <authorList>
            <person name="Kleinhagauer T."/>
            <person name="Glaeser S.P."/>
            <person name="Spergser J."/>
            <person name="Ruckert C."/>
            <person name="Kaempfer P."/>
            <person name="Busse H.-J."/>
        </authorList>
    </citation>
    <scope>NUCLEOTIDE SEQUENCE [LARGE SCALE GENOMIC DNA]</scope>
    <source>
        <strain evidence="2 3">200CH</strain>
    </source>
</reference>
<dbReference type="AlphaFoldDB" id="A0A3G6J5B1"/>
<evidence type="ECO:0000313" key="2">
    <source>
        <dbReference type="EMBL" id="AZA12943.1"/>
    </source>
</evidence>
<name>A0A3G6J5B1_9CORY</name>
<evidence type="ECO:0000313" key="3">
    <source>
        <dbReference type="Proteomes" id="UP000269019"/>
    </source>
</evidence>
<accession>A0A3G6J5B1</accession>
<keyword evidence="3" id="KW-1185">Reference proteome</keyword>
<feature type="region of interest" description="Disordered" evidence="1">
    <location>
        <begin position="1"/>
        <end position="32"/>
    </location>
</feature>
<dbReference type="Proteomes" id="UP000269019">
    <property type="component" value="Chromosome"/>
</dbReference>
<dbReference type="Gene3D" id="3.40.50.720">
    <property type="entry name" value="NAD(P)-binding Rossmann-like Domain"/>
    <property type="match status" value="1"/>
</dbReference>
<sequence length="356" mass="38440">MVEVGGDNTSDHPAGGRENTANQQPNPLPASTADWYTLRPGTAVFWREAGLVQFGISPRGCVVLDVGSAQLAKHVAALFRRCQQPQRLTVLIDNLGSTGIPTEQATTLVGDLQRSGMLIHHPPAALQVALVGTSPLATAIEQLCNEQAVEVTTPRPGQRLRQFISHISPHIPLLFIDSWHHVVTSGFALSRRGGTTIPVAMIDDCGIIGPVMMHGAGPCPTCVLLHQLDQDPLWAQTVQQYHRTAIAPDPILIAHTAATTAAAVISTLQRDAWHQSEPLQQQHHPAAGGGYGWKDQQQVPLYGSPLFAGDCFTVQLRRPHVSGTTVQRHPRCPYCLSYPPPAWDLGIAAGHTHPRH</sequence>
<dbReference type="RefSeq" id="WP_123926399.1">
    <property type="nucleotide sequence ID" value="NZ_CP033896.1"/>
</dbReference>
<gene>
    <name evidence="2" type="ORF">CCHOA_02630</name>
</gene>
<evidence type="ECO:0000256" key="1">
    <source>
        <dbReference type="SAM" id="MobiDB-lite"/>
    </source>
</evidence>
<dbReference type="KEGG" id="ccho:CCHOA_02630"/>
<protein>
    <submittedName>
        <fullName evidence="2">Uncharacterized protein</fullName>
    </submittedName>
</protein>
<dbReference type="EMBL" id="CP033896">
    <property type="protein sequence ID" value="AZA12943.1"/>
    <property type="molecule type" value="Genomic_DNA"/>
</dbReference>
<proteinExistence type="predicted"/>
<dbReference type="OrthoDB" id="4426339at2"/>
<organism evidence="2 3">
    <name type="scientific">Corynebacterium choanae</name>
    <dbReference type="NCBI Taxonomy" id="1862358"/>
    <lineage>
        <taxon>Bacteria</taxon>
        <taxon>Bacillati</taxon>
        <taxon>Actinomycetota</taxon>
        <taxon>Actinomycetes</taxon>
        <taxon>Mycobacteriales</taxon>
        <taxon>Corynebacteriaceae</taxon>
        <taxon>Corynebacterium</taxon>
    </lineage>
</organism>